<keyword evidence="2" id="KW-1185">Reference proteome</keyword>
<name>A0ABR2H8S8_9EUKA</name>
<evidence type="ECO:0000313" key="1">
    <source>
        <dbReference type="EMBL" id="KAK8842271.1"/>
    </source>
</evidence>
<protein>
    <submittedName>
        <fullName evidence="1">Uncharacterized protein</fullName>
    </submittedName>
</protein>
<gene>
    <name evidence="1" type="ORF">M9Y10_026505</name>
</gene>
<dbReference type="Proteomes" id="UP001470230">
    <property type="component" value="Unassembled WGS sequence"/>
</dbReference>
<reference evidence="1 2" key="1">
    <citation type="submission" date="2024-04" db="EMBL/GenBank/DDBJ databases">
        <title>Tritrichomonas musculus Genome.</title>
        <authorList>
            <person name="Alves-Ferreira E."/>
            <person name="Grigg M."/>
            <person name="Lorenzi H."/>
            <person name="Galac M."/>
        </authorList>
    </citation>
    <scope>NUCLEOTIDE SEQUENCE [LARGE SCALE GENOMIC DNA]</scope>
    <source>
        <strain evidence="1 2">EAF2021</strain>
    </source>
</reference>
<evidence type="ECO:0000313" key="2">
    <source>
        <dbReference type="Proteomes" id="UP001470230"/>
    </source>
</evidence>
<sequence length="315" mass="36703">MKVLEHKFKKFEEFCKKKKDVTIADAFLFHVQPINASLRSFVCHISPSTQGKATNREIDLLNDILKLLSEDDINIIGFAFDGDNTYFKMHKEYFHPYDKLIKSNSHFNNFSTISAKSIISEPLHILKKACYKILSGNIHSGVFKNSDILDLSLLQGNLDVPELAFSNQKFTKMQDFLPIHLFSFKSFITLLNTDQQQWLAYALQYVLPNTAISEKDLTVIERRCYIEIAFCYSLFYYEESSTLNDVLAQRKYKNNHVQMYDHAIIQEFCNTCFSILRILDFFNGTIHLNRFGSNPVEHIFGLLRMKSRNKHSFTK</sequence>
<accession>A0ABR2H8S8</accession>
<dbReference type="EMBL" id="JAPFFF010000039">
    <property type="protein sequence ID" value="KAK8842271.1"/>
    <property type="molecule type" value="Genomic_DNA"/>
</dbReference>
<organism evidence="1 2">
    <name type="scientific">Tritrichomonas musculus</name>
    <dbReference type="NCBI Taxonomy" id="1915356"/>
    <lineage>
        <taxon>Eukaryota</taxon>
        <taxon>Metamonada</taxon>
        <taxon>Parabasalia</taxon>
        <taxon>Tritrichomonadida</taxon>
        <taxon>Tritrichomonadidae</taxon>
        <taxon>Tritrichomonas</taxon>
    </lineage>
</organism>
<proteinExistence type="predicted"/>
<comment type="caution">
    <text evidence="1">The sequence shown here is derived from an EMBL/GenBank/DDBJ whole genome shotgun (WGS) entry which is preliminary data.</text>
</comment>